<protein>
    <submittedName>
        <fullName evidence="2">Uncharacterized protein</fullName>
    </submittedName>
</protein>
<accession>A0ABQ3UY83</accession>
<proteinExistence type="predicted"/>
<keyword evidence="1" id="KW-1133">Transmembrane helix</keyword>
<keyword evidence="1" id="KW-0472">Membrane</keyword>
<sequence>MMRDFHQFVAFLLGLSVGALPLVDFLLLMGFIRFVFPRRLHDLSRLLYDWILPLITCILAAGILLWGMFYAYSGSLGRITFSFGIFLALLLSTLPAPLLFIYWSQHRYQE</sequence>
<dbReference type="EMBL" id="BNJG01000002">
    <property type="protein sequence ID" value="GHO57320.1"/>
    <property type="molecule type" value="Genomic_DNA"/>
</dbReference>
<organism evidence="2 3">
    <name type="scientific">Ktedonobacter robiniae</name>
    <dbReference type="NCBI Taxonomy" id="2778365"/>
    <lineage>
        <taxon>Bacteria</taxon>
        <taxon>Bacillati</taxon>
        <taxon>Chloroflexota</taxon>
        <taxon>Ktedonobacteria</taxon>
        <taxon>Ktedonobacterales</taxon>
        <taxon>Ktedonobacteraceae</taxon>
        <taxon>Ktedonobacter</taxon>
    </lineage>
</organism>
<feature type="transmembrane region" description="Helical" evidence="1">
    <location>
        <begin position="12"/>
        <end position="35"/>
    </location>
</feature>
<evidence type="ECO:0000313" key="2">
    <source>
        <dbReference type="EMBL" id="GHO57320.1"/>
    </source>
</evidence>
<name>A0ABQ3UY83_9CHLR</name>
<keyword evidence="3" id="KW-1185">Reference proteome</keyword>
<gene>
    <name evidence="2" type="ORF">KSB_57950</name>
</gene>
<reference evidence="2 3" key="1">
    <citation type="journal article" date="2021" name="Int. J. Syst. Evol. Microbiol.">
        <title>Reticulibacter mediterranei gen. nov., sp. nov., within the new family Reticulibacteraceae fam. nov., and Ktedonospora formicarum gen. nov., sp. nov., Ktedonobacter robiniae sp. nov., Dictyobacter formicarum sp. nov. and Dictyobacter arantiisoli sp. nov., belonging to the class Ktedonobacteria.</title>
        <authorList>
            <person name="Yabe S."/>
            <person name="Zheng Y."/>
            <person name="Wang C.M."/>
            <person name="Sakai Y."/>
            <person name="Abe K."/>
            <person name="Yokota A."/>
            <person name="Donadio S."/>
            <person name="Cavaletti L."/>
            <person name="Monciardini P."/>
        </authorList>
    </citation>
    <scope>NUCLEOTIDE SEQUENCE [LARGE SCALE GENOMIC DNA]</scope>
    <source>
        <strain evidence="2 3">SOSP1-30</strain>
    </source>
</reference>
<feature type="transmembrane region" description="Helical" evidence="1">
    <location>
        <begin position="81"/>
        <end position="103"/>
    </location>
</feature>
<dbReference type="Proteomes" id="UP000654345">
    <property type="component" value="Unassembled WGS sequence"/>
</dbReference>
<dbReference type="RefSeq" id="WP_201373734.1">
    <property type="nucleotide sequence ID" value="NZ_BNJG01000002.1"/>
</dbReference>
<evidence type="ECO:0000313" key="3">
    <source>
        <dbReference type="Proteomes" id="UP000654345"/>
    </source>
</evidence>
<comment type="caution">
    <text evidence="2">The sequence shown here is derived from an EMBL/GenBank/DDBJ whole genome shotgun (WGS) entry which is preliminary data.</text>
</comment>
<evidence type="ECO:0000256" key="1">
    <source>
        <dbReference type="SAM" id="Phobius"/>
    </source>
</evidence>
<feature type="transmembrane region" description="Helical" evidence="1">
    <location>
        <begin position="47"/>
        <end position="69"/>
    </location>
</feature>
<keyword evidence="1" id="KW-0812">Transmembrane</keyword>